<dbReference type="eggNOG" id="COG4655">
    <property type="taxonomic scope" value="Bacteria"/>
</dbReference>
<accession>A0A074JF15</accession>
<dbReference type="Proteomes" id="UP000027432">
    <property type="component" value="Unassembled WGS sequence"/>
</dbReference>
<dbReference type="EMBL" id="AUND01000001">
    <property type="protein sequence ID" value="KEO56226.1"/>
    <property type="molecule type" value="Genomic_DNA"/>
</dbReference>
<gene>
    <name evidence="3" type="ORF">TP2_01510</name>
</gene>
<dbReference type="AlphaFoldDB" id="A0A074JF15"/>
<keyword evidence="1" id="KW-0812">Transmembrane</keyword>
<name>A0A074JF15_9RHOB</name>
<evidence type="ECO:0000259" key="2">
    <source>
        <dbReference type="Pfam" id="PF13400"/>
    </source>
</evidence>
<evidence type="ECO:0000313" key="3">
    <source>
        <dbReference type="EMBL" id="KEO56226.1"/>
    </source>
</evidence>
<dbReference type="Pfam" id="PF13400">
    <property type="entry name" value="Tad"/>
    <property type="match status" value="1"/>
</dbReference>
<dbReference type="STRING" id="1353537.TP2_01510"/>
<dbReference type="RefSeq" id="WP_038072586.1">
    <property type="nucleotide sequence ID" value="NZ_AUND01000001.1"/>
</dbReference>
<proteinExistence type="predicted"/>
<evidence type="ECO:0000256" key="1">
    <source>
        <dbReference type="SAM" id="Phobius"/>
    </source>
</evidence>
<protein>
    <recommendedName>
        <fullName evidence="2">Putative Flp pilus-assembly TadG-like N-terminal domain-containing protein</fullName>
    </recommendedName>
</protein>
<keyword evidence="4" id="KW-1185">Reference proteome</keyword>
<keyword evidence="1" id="KW-0472">Membrane</keyword>
<evidence type="ECO:0000313" key="4">
    <source>
        <dbReference type="Proteomes" id="UP000027432"/>
    </source>
</evidence>
<dbReference type="OrthoDB" id="7522752at2"/>
<dbReference type="InterPro" id="IPR028087">
    <property type="entry name" value="Tad_N"/>
</dbReference>
<feature type="transmembrane region" description="Helical" evidence="1">
    <location>
        <begin position="31"/>
        <end position="54"/>
    </location>
</feature>
<keyword evidence="1" id="KW-1133">Transmembrane helix</keyword>
<dbReference type="InterPro" id="IPR036465">
    <property type="entry name" value="vWFA_dom_sf"/>
</dbReference>
<dbReference type="Gene3D" id="3.40.50.410">
    <property type="entry name" value="von Willebrand factor, type A domain"/>
    <property type="match status" value="1"/>
</dbReference>
<sequence>MAFDRLKMVAQGKTRPGMSRFGKFAREEDGAIFIFSLQIFLILMIVGGLAVDFVRQEERRTLIQGTIDRAALAAASLSQKVDPKYVVNDYMKKAGLDYLDIDPIVETNEKNSPDDEDKYRRVTIVTRDDMPTIFGDLLGVYSLATNVGARAEESIGNVEISMVLDISGSMNDPDMYSSSGESKIASLRTAAKNFVNTMFDDVQPPEAPAGRLSISIVPYNQQVSMGSTLASIYNLSKDHTKNTCADVQTLGFDSLEISPTAPLQRTMYGWSYDMVNQGYSIFKTISESAENCYEFSYSPIMAIEDNQQDLLDKISSLRAGGDTAIDIGARWGFALLDPATEPVAMALASKGVINSSVQNRPMPYADTATSVDDSSMKVMILMTDGMNTRSFSTKMEYRTGPSGFFSTDSATAFYDYDQSQLYWYSAKRAAEGLKPIYRFKDGTWRDRVDAGDKVMVSISGSLKTLNSISWETIWGKGWTLQYVIDKFLLRPRQADDPNQSVKSIYAEMAISSMFEQKDANLEEVCKLAQSRGIDVYTIAVSAPDEGKAALEKCASGPSYAYEVKGDDLNDAFASIAAQIISLRLTN</sequence>
<reference evidence="3 4" key="1">
    <citation type="submission" date="2013-07" db="EMBL/GenBank/DDBJ databases">
        <title>Thioclava pacifica DSM 10166 Genome Sequencing.</title>
        <authorList>
            <person name="Lai Q."/>
            <person name="Shao Z."/>
        </authorList>
    </citation>
    <scope>NUCLEOTIDE SEQUENCE [LARGE SCALE GENOMIC DNA]</scope>
    <source>
        <strain evidence="3 4">DSM 10166</strain>
    </source>
</reference>
<comment type="caution">
    <text evidence="3">The sequence shown here is derived from an EMBL/GenBank/DDBJ whole genome shotgun (WGS) entry which is preliminary data.</text>
</comment>
<dbReference type="SUPFAM" id="SSF53300">
    <property type="entry name" value="vWA-like"/>
    <property type="match status" value="1"/>
</dbReference>
<feature type="domain" description="Putative Flp pilus-assembly TadG-like N-terminal" evidence="2">
    <location>
        <begin position="30"/>
        <end position="76"/>
    </location>
</feature>
<organism evidence="3 4">
    <name type="scientific">Thioclava pacifica DSM 10166</name>
    <dbReference type="NCBI Taxonomy" id="1353537"/>
    <lineage>
        <taxon>Bacteria</taxon>
        <taxon>Pseudomonadati</taxon>
        <taxon>Pseudomonadota</taxon>
        <taxon>Alphaproteobacteria</taxon>
        <taxon>Rhodobacterales</taxon>
        <taxon>Paracoccaceae</taxon>
        <taxon>Thioclava</taxon>
    </lineage>
</organism>